<evidence type="ECO:0000313" key="2">
    <source>
        <dbReference type="EMBL" id="NFV79658.1"/>
    </source>
</evidence>
<dbReference type="Pfam" id="PF02036">
    <property type="entry name" value="SCP2"/>
    <property type="match status" value="1"/>
</dbReference>
<proteinExistence type="predicted"/>
<sequence>MSDVEERLRDALPKLSRLGATVRFDLGKDGMWVVDASGAAPTLSEDDDGDLDVACTIKITSDNLVKLMDGKLDPMLGYTLGKIKVSGSMGVAMKLVGAIG</sequence>
<comment type="caution">
    <text evidence="2">The sequence shown here is derived from an EMBL/GenBank/DDBJ whole genome shotgun (WGS) entry which is preliminary data.</text>
</comment>
<dbReference type="Proteomes" id="UP000480684">
    <property type="component" value="Unassembled WGS sequence"/>
</dbReference>
<dbReference type="Gene3D" id="3.30.1050.10">
    <property type="entry name" value="SCP2 sterol-binding domain"/>
    <property type="match status" value="1"/>
</dbReference>
<dbReference type="AlphaFoldDB" id="A0A7C9QSK6"/>
<dbReference type="InterPro" id="IPR003033">
    <property type="entry name" value="SCP2_sterol-bd_dom"/>
</dbReference>
<organism evidence="2 3">
    <name type="scientific">Magnetospirillum aberrantis SpK</name>
    <dbReference type="NCBI Taxonomy" id="908842"/>
    <lineage>
        <taxon>Bacteria</taxon>
        <taxon>Pseudomonadati</taxon>
        <taxon>Pseudomonadota</taxon>
        <taxon>Alphaproteobacteria</taxon>
        <taxon>Rhodospirillales</taxon>
        <taxon>Rhodospirillaceae</taxon>
        <taxon>Magnetospirillum</taxon>
    </lineage>
</organism>
<reference evidence="2 3" key="1">
    <citation type="submission" date="2020-02" db="EMBL/GenBank/DDBJ databases">
        <authorList>
            <person name="Dziuba M."/>
            <person name="Kuznetsov B."/>
            <person name="Mardanov A."/>
            <person name="Ravin N."/>
            <person name="Grouzdev D."/>
        </authorList>
    </citation>
    <scope>NUCLEOTIDE SEQUENCE [LARGE SCALE GENOMIC DNA]</scope>
    <source>
        <strain evidence="2 3">SpK</strain>
    </source>
</reference>
<gene>
    <name evidence="2" type="ORF">G4223_06000</name>
</gene>
<dbReference type="SUPFAM" id="SSF55718">
    <property type="entry name" value="SCP-like"/>
    <property type="match status" value="1"/>
</dbReference>
<protein>
    <submittedName>
        <fullName evidence="2">SCP2 sterol-binding domain-containing protein</fullName>
    </submittedName>
</protein>
<evidence type="ECO:0000259" key="1">
    <source>
        <dbReference type="Pfam" id="PF02036"/>
    </source>
</evidence>
<keyword evidence="3" id="KW-1185">Reference proteome</keyword>
<feature type="domain" description="SCP2" evidence="1">
    <location>
        <begin position="5"/>
        <end position="98"/>
    </location>
</feature>
<evidence type="ECO:0000313" key="3">
    <source>
        <dbReference type="Proteomes" id="UP000480684"/>
    </source>
</evidence>
<dbReference type="InterPro" id="IPR036527">
    <property type="entry name" value="SCP2_sterol-bd_dom_sf"/>
</dbReference>
<dbReference type="EMBL" id="JAAIYP010000033">
    <property type="protein sequence ID" value="NFV79658.1"/>
    <property type="molecule type" value="Genomic_DNA"/>
</dbReference>
<name>A0A7C9QSK6_9PROT</name>
<accession>A0A7C9QSK6</accession>
<dbReference type="RefSeq" id="WP_163676483.1">
    <property type="nucleotide sequence ID" value="NZ_JAAIYP010000033.1"/>
</dbReference>